<evidence type="ECO:0000313" key="4">
    <source>
        <dbReference type="Proteomes" id="UP000612899"/>
    </source>
</evidence>
<keyword evidence="4" id="KW-1185">Reference proteome</keyword>
<dbReference type="InterPro" id="IPR043504">
    <property type="entry name" value="Peptidase_S1_PA_chymotrypsin"/>
</dbReference>
<keyword evidence="1" id="KW-0677">Repeat</keyword>
<sequence length="1484" mass="158585">MELDRIVQIVAQIGDSRLLGTGYRLTSTAVLTAWHVVADATSVTVRADIAGSATHTESVALDRRNLGDDIALVSVAPGSLPDVAGPPSLGRLTFGGVTEVAAQTAGYPARKVRSSPPVAYRDLQVCSGYLTMGSNRRSGTFELHIRALAGAPSGWPSWGGMSGAPVLVDGRLVAVVTEHHEREGPAFLVALPVFSASGGDRGLRQALRLPTEVDIPDVAPRAVRSRVFAAYGGIASDLVPAEGLRAREPELLALAQFCEGSDAYLWCQGKPWAGKTALLATFVTSPPPDADLLSFFVSRRGLGQSDCAAAVDNLLRQVCALLGPDAELDIPLAARASHLHRLISEAAGRAHADGRRLVLVVDGLDEDTGTTLQIADILPLAEPGLKVIVSSRSDHRPPDDPQHPLRRARIMHLNQSAHAQGLETKARQELSAVLTDTFSAQILALVIAGRGGLSASELQSLTGRLPFEIDTVLAGMKRVLVPRRRSRQTGGEARATLAVAHDTLLAAAEAGIGPALIEQSHGEIHAWARRWRAEGWPAGTPAFLLFEYPRVLRDAGDADALLARALDPACQERLYLSTGAFTQALAEIRHAQDAIVGSPPADLRALTMLSERRSELVSRAEWIPIELAGMWADLGQTMRALALVDSPTISYERSAVLASMKPAISSLADSLVSAGELHQAAHLIEILTHHDVREAVACALVSSSIAAGRLADAETLVGLVPDEAGRRRVRIELLRELVSNTDGMTHAFTVLRQINDAEQLPEALAIVLGRLLPDVKSWPAMIAGLVVDLGIAPETLAKAWGLVRYDVASPAIVDEPIGEVAVALARRHETGMAEAYIRAATASWRGAPFAELAHAFANNGDFAQATLMAGQIPGDEERSALLLQLSGHAMSQGQHRIARDIVDGIVAELAEGHTSGAYRRKHAFRQLIEAVAALDCDWAEQLLSDEDDEDARTAGAPIVVAALVAGGHPERAEALARQLRDVHHEVLHSLLAALAPTHLHHAERIIAEIPKYYRPQACLAVTEALTADGQYDRAAEQAHQIEDPSDKAIAFAGLARAMHANGLPQRAHLAATAADEAAAAMPHPFRRAWRMTDAVTALLGLDDHALAGLLAETANQPLTAPWGLGASIRVLTHTEQLDAAISRAGRAEQTAARFISQPPDGVRAITILETVNYLADSIPDLVKALAQHDRLDEATEMVLAAKHPDFTRRTYPPLAVLLATRGRYDEADAVASTDITDWAKIRAYCGLASTAAGQDRQRAIRWLQHAQATIATTDDLYDPALLIGAYCALGMVGKALDTVSDPSRIIVESKVKYVLQGLARHGFHDEAENLARSFTDSPSLLRDALTAIMAAHVDIGNQQLVSGLLAEIRELGANLPDAAFDNRPLETVMAAAALTMPHAELEEFILAEERHIYADLPGGPGRLLTLARTALALPDHSLARHLLTQALVAPHSLYHAYDIVGRLEPTALQQLALKWIEQSAPTPT</sequence>
<dbReference type="RefSeq" id="WP_203909155.1">
    <property type="nucleotide sequence ID" value="NZ_BONY01000018.1"/>
</dbReference>
<dbReference type="EMBL" id="BONY01000018">
    <property type="protein sequence ID" value="GIH05296.1"/>
    <property type="molecule type" value="Genomic_DNA"/>
</dbReference>
<comment type="caution">
    <text evidence="3">The sequence shown here is derived from an EMBL/GenBank/DDBJ whole genome shotgun (WGS) entry which is preliminary data.</text>
</comment>
<dbReference type="Pfam" id="PF13365">
    <property type="entry name" value="Trypsin_2"/>
    <property type="match status" value="1"/>
</dbReference>
<evidence type="ECO:0000259" key="2">
    <source>
        <dbReference type="Pfam" id="PF24883"/>
    </source>
</evidence>
<dbReference type="InterPro" id="IPR009003">
    <property type="entry name" value="Peptidase_S1_PA"/>
</dbReference>
<protein>
    <recommendedName>
        <fullName evidence="2">Nephrocystin 3-like N-terminal domain-containing protein</fullName>
    </recommendedName>
</protein>
<dbReference type="Proteomes" id="UP000612899">
    <property type="component" value="Unassembled WGS sequence"/>
</dbReference>
<feature type="domain" description="Nephrocystin 3-like N-terminal" evidence="2">
    <location>
        <begin position="261"/>
        <end position="392"/>
    </location>
</feature>
<reference evidence="3" key="1">
    <citation type="submission" date="2021-01" db="EMBL/GenBank/DDBJ databases">
        <title>Whole genome shotgun sequence of Rhizocola hellebori NBRC 109834.</title>
        <authorList>
            <person name="Komaki H."/>
            <person name="Tamura T."/>
        </authorList>
    </citation>
    <scope>NUCLEOTIDE SEQUENCE</scope>
    <source>
        <strain evidence="3">NBRC 109834</strain>
    </source>
</reference>
<dbReference type="SUPFAM" id="SSF50494">
    <property type="entry name" value="Trypsin-like serine proteases"/>
    <property type="match status" value="1"/>
</dbReference>
<dbReference type="InterPro" id="IPR056884">
    <property type="entry name" value="NPHP3-like_N"/>
</dbReference>
<dbReference type="Gene3D" id="2.40.10.10">
    <property type="entry name" value="Trypsin-like serine proteases"/>
    <property type="match status" value="1"/>
</dbReference>
<accession>A0A8J3Q7J9</accession>
<proteinExistence type="predicted"/>
<gene>
    <name evidence="3" type="ORF">Rhe02_33630</name>
</gene>
<evidence type="ECO:0000256" key="1">
    <source>
        <dbReference type="ARBA" id="ARBA00022737"/>
    </source>
</evidence>
<name>A0A8J3Q7J9_9ACTN</name>
<evidence type="ECO:0000313" key="3">
    <source>
        <dbReference type="EMBL" id="GIH05296.1"/>
    </source>
</evidence>
<organism evidence="3 4">
    <name type="scientific">Rhizocola hellebori</name>
    <dbReference type="NCBI Taxonomy" id="1392758"/>
    <lineage>
        <taxon>Bacteria</taxon>
        <taxon>Bacillati</taxon>
        <taxon>Actinomycetota</taxon>
        <taxon>Actinomycetes</taxon>
        <taxon>Micromonosporales</taxon>
        <taxon>Micromonosporaceae</taxon>
        <taxon>Rhizocola</taxon>
    </lineage>
</organism>
<dbReference type="Pfam" id="PF24883">
    <property type="entry name" value="NPHP3_N"/>
    <property type="match status" value="1"/>
</dbReference>